<dbReference type="OrthoDB" id="3946637at2"/>
<proteinExistence type="predicted"/>
<organism evidence="1 2">
    <name type="scientific">Streptomyces dioscori</name>
    <dbReference type="NCBI Taxonomy" id="2109333"/>
    <lineage>
        <taxon>Bacteria</taxon>
        <taxon>Bacillati</taxon>
        <taxon>Actinomycetota</taxon>
        <taxon>Actinomycetes</taxon>
        <taxon>Kitasatosporales</taxon>
        <taxon>Streptomycetaceae</taxon>
        <taxon>Streptomyces</taxon>
        <taxon>Streptomyces aurantiacus group</taxon>
    </lineage>
</organism>
<evidence type="ECO:0000313" key="1">
    <source>
        <dbReference type="EMBL" id="PSM41919.1"/>
    </source>
</evidence>
<dbReference type="Proteomes" id="UP000240429">
    <property type="component" value="Unassembled WGS sequence"/>
</dbReference>
<dbReference type="AlphaFoldDB" id="A0A2P8Q6Q0"/>
<keyword evidence="2" id="KW-1185">Reference proteome</keyword>
<name>A0A2P8Q6Q0_9ACTN</name>
<gene>
    <name evidence="1" type="ORF">C6Y14_19445</name>
</gene>
<dbReference type="EMBL" id="PYBJ01000011">
    <property type="protein sequence ID" value="PSM41919.1"/>
    <property type="molecule type" value="Genomic_DNA"/>
</dbReference>
<evidence type="ECO:0000313" key="2">
    <source>
        <dbReference type="Proteomes" id="UP000240429"/>
    </source>
</evidence>
<accession>A0A2P8Q6Q0</accession>
<sequence>MRRTITRAFAGPAPQGDETVGATRVSNVVVNGGKAVELTDQPLQEFTAKFTATDPSGIASGDMYLYKGSYDTPDAVLHGTWAATCTKADATTSTCETQFAYIQPRLTLGRNSLAGTWKLAAWAESADGKGHVDAHAARTVPVLRDAKLTANAAPEPVTKGKTLTVTGKLTRVDWETRGGYHAYTAQKVKLQFRKKGTSAYTTVKTVTTDSSGNLKTTVKASTDGYWRYSSTATSTTAAANATGDYVDVH</sequence>
<protein>
    <submittedName>
        <fullName evidence="1">Calcium-binding protein</fullName>
    </submittedName>
</protein>
<reference evidence="1 2" key="1">
    <citation type="submission" date="2018-03" db="EMBL/GenBank/DDBJ databases">
        <title>Streptomyces dioscori sp. nov., a novel endophytic actinobacterium isolated from bulbil of Dioscorea bulbifera L.</title>
        <authorList>
            <person name="Zhikuan W."/>
        </authorList>
    </citation>
    <scope>NUCLEOTIDE SEQUENCE [LARGE SCALE GENOMIC DNA]</scope>
    <source>
        <strain evidence="1 2">A217</strain>
    </source>
</reference>
<comment type="caution">
    <text evidence="1">The sequence shown here is derived from an EMBL/GenBank/DDBJ whole genome shotgun (WGS) entry which is preliminary data.</text>
</comment>